<evidence type="ECO:0000256" key="4">
    <source>
        <dbReference type="ARBA" id="ARBA00022679"/>
    </source>
</evidence>
<dbReference type="PANTHER" id="PTHR32116">
    <property type="entry name" value="GALACTURONOSYLTRANSFERASE 4-RELATED"/>
    <property type="match status" value="1"/>
</dbReference>
<evidence type="ECO:0000256" key="1">
    <source>
        <dbReference type="ARBA" id="ARBA00004877"/>
    </source>
</evidence>
<dbReference type="EC" id="2.4.1.-" evidence="5"/>
<accession>A0ABC8QRT9</accession>
<dbReference type="InterPro" id="IPR029993">
    <property type="entry name" value="GAUT"/>
</dbReference>
<proteinExistence type="inferred from homology"/>
<evidence type="ECO:0000313" key="6">
    <source>
        <dbReference type="EMBL" id="CAK9135440.1"/>
    </source>
</evidence>
<keyword evidence="4" id="KW-0808">Transferase</keyword>
<dbReference type="Proteomes" id="UP001642360">
    <property type="component" value="Unassembled WGS sequence"/>
</dbReference>
<comment type="similarity">
    <text evidence="2 5">Belongs to the glycosyltransferase 8 family.</text>
</comment>
<dbReference type="AlphaFoldDB" id="A0ABC8QRT9"/>
<keyword evidence="3 5" id="KW-0328">Glycosyltransferase</keyword>
<name>A0ABC8QRT9_9AQUA</name>
<evidence type="ECO:0000313" key="7">
    <source>
        <dbReference type="Proteomes" id="UP001642360"/>
    </source>
</evidence>
<dbReference type="GO" id="GO:0071555">
    <property type="term" value="P:cell wall organization"/>
    <property type="evidence" value="ECO:0007669"/>
    <property type="project" value="UniProtKB-KW"/>
</dbReference>
<dbReference type="GO" id="GO:0000139">
    <property type="term" value="C:Golgi membrane"/>
    <property type="evidence" value="ECO:0007669"/>
    <property type="project" value="UniProtKB-SubCell"/>
</dbReference>
<dbReference type="PANTHER" id="PTHR32116:SF0">
    <property type="entry name" value="GALACTURONOSYLTRANSFERASE 6-RELATED"/>
    <property type="match status" value="1"/>
</dbReference>
<evidence type="ECO:0000256" key="5">
    <source>
        <dbReference type="RuleBase" id="RU362027"/>
    </source>
</evidence>
<evidence type="ECO:0000256" key="3">
    <source>
        <dbReference type="ARBA" id="ARBA00022676"/>
    </source>
</evidence>
<dbReference type="InterPro" id="IPR029044">
    <property type="entry name" value="Nucleotide-diphossugar_trans"/>
</dbReference>
<dbReference type="GO" id="GO:0016757">
    <property type="term" value="F:glycosyltransferase activity"/>
    <property type="evidence" value="ECO:0007669"/>
    <property type="project" value="UniProtKB-KW"/>
</dbReference>
<keyword evidence="5" id="KW-0961">Cell wall biogenesis/degradation</keyword>
<sequence length="115" mass="13097">KYEVTLQKQTSPNPRYTFALNHLRFYLPHVVPLLNKIVLLGHDLIGQRDLAGLWSVDVKSKVNAVVETCQEGEPSFRWMDLFINLSDPMVAKRFDAKACTSAFRMMICKNGGDKI</sequence>
<dbReference type="SUPFAM" id="SSF53448">
    <property type="entry name" value="Nucleotide-diphospho-sugar transferases"/>
    <property type="match status" value="1"/>
</dbReference>
<comment type="subcellular location">
    <subcellularLocation>
        <location evidence="5">Golgi apparatus membrane</location>
        <topology evidence="5">Single-pass type II membrane protein</topology>
    </subcellularLocation>
</comment>
<keyword evidence="7" id="KW-1185">Reference proteome</keyword>
<comment type="pathway">
    <text evidence="1 5">Glycan metabolism; pectin biosynthesis.</text>
</comment>
<comment type="caution">
    <text evidence="6">The sequence shown here is derived from an EMBL/GenBank/DDBJ whole genome shotgun (WGS) entry which is preliminary data.</text>
</comment>
<dbReference type="Gene3D" id="3.90.550.10">
    <property type="entry name" value="Spore Coat Polysaccharide Biosynthesis Protein SpsA, Chain A"/>
    <property type="match status" value="1"/>
</dbReference>
<keyword evidence="5" id="KW-0333">Golgi apparatus</keyword>
<dbReference type="InterPro" id="IPR002495">
    <property type="entry name" value="Glyco_trans_8"/>
</dbReference>
<protein>
    <recommendedName>
        <fullName evidence="5">Hexosyltransferase</fullName>
        <ecNumber evidence="5">2.4.1.-</ecNumber>
    </recommendedName>
</protein>
<organism evidence="6 7">
    <name type="scientific">Ilex paraguariensis</name>
    <name type="common">yerba mate</name>
    <dbReference type="NCBI Taxonomy" id="185542"/>
    <lineage>
        <taxon>Eukaryota</taxon>
        <taxon>Viridiplantae</taxon>
        <taxon>Streptophyta</taxon>
        <taxon>Embryophyta</taxon>
        <taxon>Tracheophyta</taxon>
        <taxon>Spermatophyta</taxon>
        <taxon>Magnoliopsida</taxon>
        <taxon>eudicotyledons</taxon>
        <taxon>Gunneridae</taxon>
        <taxon>Pentapetalae</taxon>
        <taxon>asterids</taxon>
        <taxon>campanulids</taxon>
        <taxon>Aquifoliales</taxon>
        <taxon>Aquifoliaceae</taxon>
        <taxon>Ilex</taxon>
    </lineage>
</organism>
<dbReference type="Pfam" id="PF01501">
    <property type="entry name" value="Glyco_transf_8"/>
    <property type="match status" value="1"/>
</dbReference>
<dbReference type="EMBL" id="CAUOFW020000712">
    <property type="protein sequence ID" value="CAK9135440.1"/>
    <property type="molecule type" value="Genomic_DNA"/>
</dbReference>
<feature type="non-terminal residue" evidence="6">
    <location>
        <position position="1"/>
    </location>
</feature>
<reference evidence="6 7" key="1">
    <citation type="submission" date="2024-02" db="EMBL/GenBank/DDBJ databases">
        <authorList>
            <person name="Vignale AGUSTIN F."/>
            <person name="Sosa J E."/>
            <person name="Modenutti C."/>
        </authorList>
    </citation>
    <scope>NUCLEOTIDE SEQUENCE [LARGE SCALE GENOMIC DNA]</scope>
</reference>
<evidence type="ECO:0000256" key="2">
    <source>
        <dbReference type="ARBA" id="ARBA00006351"/>
    </source>
</evidence>
<gene>
    <name evidence="6" type="ORF">ILEXP_LOCUS2389</name>
</gene>